<dbReference type="Proteomes" id="UP000198211">
    <property type="component" value="Unassembled WGS sequence"/>
</dbReference>
<protein>
    <submittedName>
        <fullName evidence="2">Uncharacterized protein</fullName>
    </submittedName>
</protein>
<evidence type="ECO:0000313" key="2">
    <source>
        <dbReference type="EMBL" id="OWZ18037.1"/>
    </source>
</evidence>
<gene>
    <name evidence="2" type="ORF">PHMEG_0007942</name>
</gene>
<organism evidence="2 3">
    <name type="scientific">Phytophthora megakarya</name>
    <dbReference type="NCBI Taxonomy" id="4795"/>
    <lineage>
        <taxon>Eukaryota</taxon>
        <taxon>Sar</taxon>
        <taxon>Stramenopiles</taxon>
        <taxon>Oomycota</taxon>
        <taxon>Peronosporomycetes</taxon>
        <taxon>Peronosporales</taxon>
        <taxon>Peronosporaceae</taxon>
        <taxon>Phytophthora</taxon>
    </lineage>
</organism>
<comment type="caution">
    <text evidence="2">The sequence shown here is derived from an EMBL/GenBank/DDBJ whole genome shotgun (WGS) entry which is preliminary data.</text>
</comment>
<feature type="region of interest" description="Disordered" evidence="1">
    <location>
        <begin position="477"/>
        <end position="498"/>
    </location>
</feature>
<feature type="compositionally biased region" description="Basic and acidic residues" evidence="1">
    <location>
        <begin position="344"/>
        <end position="372"/>
    </location>
</feature>
<dbReference type="EMBL" id="NBNE01000652">
    <property type="protein sequence ID" value="OWZ18037.1"/>
    <property type="molecule type" value="Genomic_DNA"/>
</dbReference>
<evidence type="ECO:0000256" key="1">
    <source>
        <dbReference type="SAM" id="MobiDB-lite"/>
    </source>
</evidence>
<dbReference type="OrthoDB" id="127600at2759"/>
<feature type="compositionally biased region" description="Basic and acidic residues" evidence="1">
    <location>
        <begin position="477"/>
        <end position="488"/>
    </location>
</feature>
<evidence type="ECO:0000313" key="3">
    <source>
        <dbReference type="Proteomes" id="UP000198211"/>
    </source>
</evidence>
<accession>A0A225WM06</accession>
<feature type="region of interest" description="Disordered" evidence="1">
    <location>
        <begin position="344"/>
        <end position="380"/>
    </location>
</feature>
<reference evidence="3" key="1">
    <citation type="submission" date="2017-03" db="EMBL/GenBank/DDBJ databases">
        <title>Phytopthora megakarya and P. palmivora, two closely related causual agents of cacao black pod achieved similar genome size and gene model numbers by different mechanisms.</title>
        <authorList>
            <person name="Ali S."/>
            <person name="Shao J."/>
            <person name="Larry D.J."/>
            <person name="Kronmiller B."/>
            <person name="Shen D."/>
            <person name="Strem M.D."/>
            <person name="Melnick R.L."/>
            <person name="Guiltinan M.J."/>
            <person name="Tyler B.M."/>
            <person name="Meinhardt L.W."/>
            <person name="Bailey B.A."/>
        </authorList>
    </citation>
    <scope>NUCLEOTIDE SEQUENCE [LARGE SCALE GENOMIC DNA]</scope>
    <source>
        <strain evidence="3">zdho120</strain>
    </source>
</reference>
<dbReference type="AlphaFoldDB" id="A0A225WM06"/>
<sequence length="498" mass="56364">MFNPQKFSKDDIKRLRGICQRGEPPREGLQLREGTTDQWKGLAEGDIVGLRFPAFVRRLFDSQEQLRLLSTIQAQVEGELMLTLNGYTTVNRRREHTRALKEAILLAAEIMNINLQELHALISQTKTIGYNKATKSIHFFFFDRASAAKYAMIIVPFKERLTNLETCIRRPEGQSGSDSPERMGRAKHHVQNTHAVDLEGMDGCTPESRTSTIWKVTFKLAAYPEFLQGIVRIIWFDSSIPRTRCSFTDERLWGTGTGGLVALEEEVIQLDDLAKLYSSIEDIRTAAVKCLLLQESAKQATAEALIPTASRAQPAAPTIIPTVGTEYRANLKKLAFERDQGGRLKTCPSHDLKRNGSSEKGENAVRPQERTGVETPSQPHWGGYIKSLNQRLHGLTIPHEQKKEIQLVLQTANPDRYNELLTFLVNTVSNLSVPEQERLLSLNLDNPGNPDVRQLLQHYQVPLVALQQWQHQVRENPAEVAEWKRDQVTTDEEDESDN</sequence>
<keyword evidence="3" id="KW-1185">Reference proteome</keyword>
<proteinExistence type="predicted"/>
<feature type="compositionally biased region" description="Acidic residues" evidence="1">
    <location>
        <begin position="489"/>
        <end position="498"/>
    </location>
</feature>
<name>A0A225WM06_9STRA</name>